<name>A0A2C6JZY1_9APIC</name>
<evidence type="ECO:0000313" key="1">
    <source>
        <dbReference type="EMBL" id="PHJ19631.1"/>
    </source>
</evidence>
<dbReference type="GeneID" id="94429902"/>
<sequence length="40" mass="4668">MSHCSFLCLFFSVFFSSLFSVFLSRTFIDWSALLSSVLFF</sequence>
<dbReference type="VEuPathDB" id="ToxoDB:CSUI_006535"/>
<keyword evidence="2" id="KW-1185">Reference proteome</keyword>
<dbReference type="AlphaFoldDB" id="A0A2C6JZY1"/>
<dbReference type="RefSeq" id="XP_067921329.1">
    <property type="nucleotide sequence ID" value="XM_068066691.1"/>
</dbReference>
<dbReference type="Proteomes" id="UP000221165">
    <property type="component" value="Unassembled WGS sequence"/>
</dbReference>
<gene>
    <name evidence="1" type="ORF">CSUI_006535</name>
</gene>
<organism evidence="1 2">
    <name type="scientific">Cystoisospora suis</name>
    <dbReference type="NCBI Taxonomy" id="483139"/>
    <lineage>
        <taxon>Eukaryota</taxon>
        <taxon>Sar</taxon>
        <taxon>Alveolata</taxon>
        <taxon>Apicomplexa</taxon>
        <taxon>Conoidasida</taxon>
        <taxon>Coccidia</taxon>
        <taxon>Eucoccidiorida</taxon>
        <taxon>Eimeriorina</taxon>
        <taxon>Sarcocystidae</taxon>
        <taxon>Cystoisospora</taxon>
    </lineage>
</organism>
<protein>
    <submittedName>
        <fullName evidence="1">Uncharacterized protein</fullName>
    </submittedName>
</protein>
<reference evidence="1 2" key="1">
    <citation type="journal article" date="2017" name="Int. J. Parasitol.">
        <title>The genome of the protozoan parasite Cystoisospora suis and a reverse vaccinology approach to identify vaccine candidates.</title>
        <authorList>
            <person name="Palmieri N."/>
            <person name="Shrestha A."/>
            <person name="Ruttkowski B."/>
            <person name="Beck T."/>
            <person name="Vogl C."/>
            <person name="Tomley F."/>
            <person name="Blake D.P."/>
            <person name="Joachim A."/>
        </authorList>
    </citation>
    <scope>NUCLEOTIDE SEQUENCE [LARGE SCALE GENOMIC DNA]</scope>
    <source>
        <strain evidence="1 2">Wien I</strain>
    </source>
</reference>
<evidence type="ECO:0000313" key="2">
    <source>
        <dbReference type="Proteomes" id="UP000221165"/>
    </source>
</evidence>
<feature type="non-terminal residue" evidence="1">
    <location>
        <position position="40"/>
    </location>
</feature>
<accession>A0A2C6JZY1</accession>
<dbReference type="EMBL" id="MIGC01003314">
    <property type="protein sequence ID" value="PHJ19631.1"/>
    <property type="molecule type" value="Genomic_DNA"/>
</dbReference>
<proteinExistence type="predicted"/>
<comment type="caution">
    <text evidence="1">The sequence shown here is derived from an EMBL/GenBank/DDBJ whole genome shotgun (WGS) entry which is preliminary data.</text>
</comment>